<reference evidence="1 2" key="1">
    <citation type="submission" date="2019-04" db="EMBL/GenBank/DDBJ databases">
        <title>Friends and foes A comparative genomics study of 23 Aspergillus species from section Flavi.</title>
        <authorList>
            <consortium name="DOE Joint Genome Institute"/>
            <person name="Kjaerbolling I."/>
            <person name="Vesth T."/>
            <person name="Frisvad J.C."/>
            <person name="Nybo J.L."/>
            <person name="Theobald S."/>
            <person name="Kildgaard S."/>
            <person name="Isbrandt T."/>
            <person name="Kuo A."/>
            <person name="Sato A."/>
            <person name="Lyhne E.K."/>
            <person name="Kogle M.E."/>
            <person name="Wiebenga A."/>
            <person name="Kun R.S."/>
            <person name="Lubbers R.J."/>
            <person name="Makela M.R."/>
            <person name="Barry K."/>
            <person name="Chovatia M."/>
            <person name="Clum A."/>
            <person name="Daum C."/>
            <person name="Haridas S."/>
            <person name="He G."/>
            <person name="LaButti K."/>
            <person name="Lipzen A."/>
            <person name="Mondo S."/>
            <person name="Riley R."/>
            <person name="Salamov A."/>
            <person name="Simmons B.A."/>
            <person name="Magnuson J.K."/>
            <person name="Henrissat B."/>
            <person name="Mortensen U.H."/>
            <person name="Larsen T.O."/>
            <person name="Devries R.P."/>
            <person name="Grigoriev I.V."/>
            <person name="Machida M."/>
            <person name="Baker S.E."/>
            <person name="Andersen M.R."/>
        </authorList>
    </citation>
    <scope>NUCLEOTIDE SEQUENCE [LARGE SCALE GENOMIC DNA]</scope>
    <source>
        <strain evidence="1 2">IBT 18842</strain>
    </source>
</reference>
<dbReference type="EMBL" id="ML742042">
    <property type="protein sequence ID" value="KAE8153212.1"/>
    <property type="molecule type" value="Genomic_DNA"/>
</dbReference>
<dbReference type="AlphaFoldDB" id="A0A5N6U3S8"/>
<evidence type="ECO:0000313" key="1">
    <source>
        <dbReference type="EMBL" id="KAE8153212.1"/>
    </source>
</evidence>
<proteinExistence type="predicted"/>
<evidence type="ECO:0000313" key="2">
    <source>
        <dbReference type="Proteomes" id="UP000325780"/>
    </source>
</evidence>
<organism evidence="1 2">
    <name type="scientific">Aspergillus avenaceus</name>
    <dbReference type="NCBI Taxonomy" id="36643"/>
    <lineage>
        <taxon>Eukaryota</taxon>
        <taxon>Fungi</taxon>
        <taxon>Dikarya</taxon>
        <taxon>Ascomycota</taxon>
        <taxon>Pezizomycotina</taxon>
        <taxon>Eurotiomycetes</taxon>
        <taxon>Eurotiomycetidae</taxon>
        <taxon>Eurotiales</taxon>
        <taxon>Aspergillaceae</taxon>
        <taxon>Aspergillus</taxon>
        <taxon>Aspergillus subgen. Circumdati</taxon>
    </lineage>
</organism>
<name>A0A5N6U3S8_ASPAV</name>
<protein>
    <submittedName>
        <fullName evidence="1">Uncharacterized protein</fullName>
    </submittedName>
</protein>
<keyword evidence="2" id="KW-1185">Reference proteome</keyword>
<gene>
    <name evidence="1" type="ORF">BDV25DRAFT_127410</name>
</gene>
<accession>A0A5N6U3S8</accession>
<dbReference type="Proteomes" id="UP000325780">
    <property type="component" value="Unassembled WGS sequence"/>
</dbReference>
<dbReference type="OrthoDB" id="5083627at2759"/>
<sequence length="482" mass="54361">MTVTKSDLHTAMKDQTTTSDWDVLVSYRTDALNDFLSNAWKDRIETKEIEFTVTQTRGRITYYTDFVVDIGGPILQFSNNQGAWATLSLDVSGTQTFREDPDNPIVIPAGYYQLMCTLPLTSVDGEGEDQRPADGSNIYLFDKDDASYYVTFDFHNEDANWAVKEVKHLNDSTLDLITEALDDIANHFKEIDSKFLLSICLAEVANSQHADVSGLLTPESFSLACQDDVLCVFIHTKEGREGKKDPRFNLRSGYDYSPIPDGYNASVIISRDIVIDKYLLPEIRNNKDALLRADDGVMEKGGVGDVGEKTGALLEFRYADDLITNPEWDNYGNLQLDFGGMSIDLDKQPLILEIQDDSNLQPKYTWKWECKGTIHYTEWSNGYPIDFDPDYNVSIAPNSSDLTSLHDDKISWNISFTDSNQPDGTKGDQNIGVNVTLYKFDLNLPDLDYFRTTNIFAPGRHMIDATDINFPYDLMILGNIAK</sequence>